<accession>M3TX11</accession>
<gene>
    <name evidence="1" type="ORF">EHI8A_142010</name>
</gene>
<evidence type="ECO:0000313" key="2">
    <source>
        <dbReference type="Proteomes" id="UP000030781"/>
    </source>
</evidence>
<dbReference type="AlphaFoldDB" id="M3TX11"/>
<dbReference type="Proteomes" id="UP000030781">
    <property type="component" value="Unassembled WGS sequence"/>
</dbReference>
<reference evidence="1 2" key="1">
    <citation type="submission" date="2013-01" db="EMBL/GenBank/DDBJ databases">
        <authorList>
            <person name="Hannick L."/>
            <person name="Zafar N."/>
            <person name="Lorenzi H."/>
            <person name="Ali I.A."/>
            <person name="Petri W.P."/>
            <person name="Caler E."/>
        </authorList>
    </citation>
    <scope>NUCLEOTIDE SEQUENCE [LARGE SCALE GENOMIC DNA]</scope>
    <source>
        <strain evidence="2">HM3:IMSS-B</strain>
    </source>
</reference>
<protein>
    <submittedName>
        <fullName evidence="1">Uncharacterized protein</fullName>
    </submittedName>
</protein>
<dbReference type="VEuPathDB" id="AmoebaDB:EHI8A_142010"/>
<sequence length="97" mass="11539">MFKFQPYKYIIQEFVSESINAEILNLYSEKLRNIFKQNYSEKPMTYDITLEDVLSSLNDYFKEDIACNTSLVLKIKQQTMMICNEILPKHIKMWGGK</sequence>
<name>M3TX11_ENTH1</name>
<proteinExistence type="predicted"/>
<dbReference type="EMBL" id="KB611096">
    <property type="protein sequence ID" value="EMH73985.1"/>
    <property type="molecule type" value="Genomic_DNA"/>
</dbReference>
<evidence type="ECO:0000313" key="1">
    <source>
        <dbReference type="EMBL" id="EMH73985.1"/>
    </source>
</evidence>
<organism evidence="1 2">
    <name type="scientific">Entamoeba histolytica HM-1:IMSS-B</name>
    <dbReference type="NCBI Taxonomy" id="885319"/>
    <lineage>
        <taxon>Eukaryota</taxon>
        <taxon>Amoebozoa</taxon>
        <taxon>Evosea</taxon>
        <taxon>Archamoebae</taxon>
        <taxon>Mastigamoebida</taxon>
        <taxon>Entamoebidae</taxon>
        <taxon>Entamoeba</taxon>
    </lineage>
</organism>